<dbReference type="AlphaFoldDB" id="A0A382KU86"/>
<feature type="non-terminal residue" evidence="1">
    <location>
        <position position="72"/>
    </location>
</feature>
<reference evidence="1" key="1">
    <citation type="submission" date="2018-05" db="EMBL/GenBank/DDBJ databases">
        <authorList>
            <person name="Lanie J.A."/>
            <person name="Ng W.-L."/>
            <person name="Kazmierczak K.M."/>
            <person name="Andrzejewski T.M."/>
            <person name="Davidsen T.M."/>
            <person name="Wayne K.J."/>
            <person name="Tettelin H."/>
            <person name="Glass J.I."/>
            <person name="Rusch D."/>
            <person name="Podicherti R."/>
            <person name="Tsui H.-C.T."/>
            <person name="Winkler M.E."/>
        </authorList>
    </citation>
    <scope>NUCLEOTIDE SEQUENCE</scope>
</reference>
<protein>
    <submittedName>
        <fullName evidence="1">Uncharacterized protein</fullName>
    </submittedName>
</protein>
<sequence length="72" mass="7101">MGDVIIDGLTGANRLVILDANGKIPALDGSNVTLLAGANFSTGTIPVARIDTGTAAGKVVKLDGNAKLPAVS</sequence>
<dbReference type="EMBL" id="UINC01082218">
    <property type="protein sequence ID" value="SVC26782.1"/>
    <property type="molecule type" value="Genomic_DNA"/>
</dbReference>
<proteinExistence type="predicted"/>
<name>A0A382KU86_9ZZZZ</name>
<organism evidence="1">
    <name type="scientific">marine metagenome</name>
    <dbReference type="NCBI Taxonomy" id="408172"/>
    <lineage>
        <taxon>unclassified sequences</taxon>
        <taxon>metagenomes</taxon>
        <taxon>ecological metagenomes</taxon>
    </lineage>
</organism>
<accession>A0A382KU86</accession>
<gene>
    <name evidence="1" type="ORF">METZ01_LOCUS279636</name>
</gene>
<evidence type="ECO:0000313" key="1">
    <source>
        <dbReference type="EMBL" id="SVC26782.1"/>
    </source>
</evidence>